<organism evidence="1 2">
    <name type="scientific">Camellia lanceoleosa</name>
    <dbReference type="NCBI Taxonomy" id="1840588"/>
    <lineage>
        <taxon>Eukaryota</taxon>
        <taxon>Viridiplantae</taxon>
        <taxon>Streptophyta</taxon>
        <taxon>Embryophyta</taxon>
        <taxon>Tracheophyta</taxon>
        <taxon>Spermatophyta</taxon>
        <taxon>Magnoliopsida</taxon>
        <taxon>eudicotyledons</taxon>
        <taxon>Gunneridae</taxon>
        <taxon>Pentapetalae</taxon>
        <taxon>asterids</taxon>
        <taxon>Ericales</taxon>
        <taxon>Theaceae</taxon>
        <taxon>Camellia</taxon>
    </lineage>
</organism>
<gene>
    <name evidence="1" type="ORF">LOK49_LG08G01078</name>
</gene>
<dbReference type="EMBL" id="CM045766">
    <property type="protein sequence ID" value="KAI8004839.1"/>
    <property type="molecule type" value="Genomic_DNA"/>
</dbReference>
<accession>A0ACC0GVV7</accession>
<evidence type="ECO:0000313" key="2">
    <source>
        <dbReference type="Proteomes" id="UP001060215"/>
    </source>
</evidence>
<comment type="caution">
    <text evidence="1">The sequence shown here is derived from an EMBL/GenBank/DDBJ whole genome shotgun (WGS) entry which is preliminary data.</text>
</comment>
<proteinExistence type="predicted"/>
<reference evidence="1 2" key="1">
    <citation type="journal article" date="2022" name="Plant J.">
        <title>Chromosome-level genome of Camellia lanceoleosa provides a valuable resource for understanding genome evolution and self-incompatibility.</title>
        <authorList>
            <person name="Gong W."/>
            <person name="Xiao S."/>
            <person name="Wang L."/>
            <person name="Liao Z."/>
            <person name="Chang Y."/>
            <person name="Mo W."/>
            <person name="Hu G."/>
            <person name="Li W."/>
            <person name="Zhao G."/>
            <person name="Zhu H."/>
            <person name="Hu X."/>
            <person name="Ji K."/>
            <person name="Xiang X."/>
            <person name="Song Q."/>
            <person name="Yuan D."/>
            <person name="Jin S."/>
            <person name="Zhang L."/>
        </authorList>
    </citation>
    <scope>NUCLEOTIDE SEQUENCE [LARGE SCALE GENOMIC DNA]</scope>
    <source>
        <strain evidence="1">SQ_2022a</strain>
    </source>
</reference>
<evidence type="ECO:0000313" key="1">
    <source>
        <dbReference type="EMBL" id="KAI8004839.1"/>
    </source>
</evidence>
<keyword evidence="2" id="KW-1185">Reference proteome</keyword>
<dbReference type="Proteomes" id="UP001060215">
    <property type="component" value="Chromosome 9"/>
</dbReference>
<protein>
    <submittedName>
        <fullName evidence="1">Uncharacterized protein</fullName>
    </submittedName>
</protein>
<name>A0ACC0GVV7_9ERIC</name>
<sequence length="132" mass="15043">MKEVQAQINVTKKERQKIAQELEFGRRVEKRQQRLISIRNVEDYVAYRDEKLSRLKPVILDSLKFLNSGDEKDADDVGKSREGMKSSSRVASRNPKLAVYGGTLDDISKFFSTNDEPKAAKNPQGNIFLLLV</sequence>